<dbReference type="GO" id="GO:0016020">
    <property type="term" value="C:membrane"/>
    <property type="evidence" value="ECO:0007669"/>
    <property type="project" value="UniProtKB-SubCell"/>
</dbReference>
<dbReference type="Pfam" id="PF01554">
    <property type="entry name" value="MatE"/>
    <property type="match status" value="2"/>
</dbReference>
<comment type="caution">
    <text evidence="7">The sequence shown here is derived from an EMBL/GenBank/DDBJ whole genome shotgun (WGS) entry which is preliminary data.</text>
</comment>
<proteinExistence type="inferred from homology"/>
<reference evidence="7 8" key="1">
    <citation type="submission" date="2016-07" db="EMBL/GenBank/DDBJ databases">
        <title>Pervasive Adenine N6-methylation of Active Genes in Fungi.</title>
        <authorList>
            <consortium name="DOE Joint Genome Institute"/>
            <person name="Mondo S.J."/>
            <person name="Dannebaum R.O."/>
            <person name="Kuo R.C."/>
            <person name="Labutti K."/>
            <person name="Haridas S."/>
            <person name="Kuo A."/>
            <person name="Salamov A."/>
            <person name="Ahrendt S.R."/>
            <person name="Lipzen A."/>
            <person name="Sullivan W."/>
            <person name="Andreopoulos W.B."/>
            <person name="Clum A."/>
            <person name="Lindquist E."/>
            <person name="Daum C."/>
            <person name="Ramamoorthy G.K."/>
            <person name="Gryganskyi A."/>
            <person name="Culley D."/>
            <person name="Magnuson J.K."/>
            <person name="James T.Y."/>
            <person name="O'Malley M.A."/>
            <person name="Stajich J.E."/>
            <person name="Spatafora J.W."/>
            <person name="Visel A."/>
            <person name="Grigoriev I.V."/>
        </authorList>
    </citation>
    <scope>NUCLEOTIDE SEQUENCE [LARGE SCALE GENOMIC DNA]</scope>
    <source>
        <strain evidence="7 8">NRRL 3301</strain>
    </source>
</reference>
<feature type="transmembrane region" description="Helical" evidence="6">
    <location>
        <begin position="202"/>
        <end position="223"/>
    </location>
</feature>
<evidence type="ECO:0000256" key="5">
    <source>
        <dbReference type="ARBA" id="ARBA00023136"/>
    </source>
</evidence>
<evidence type="ECO:0000256" key="1">
    <source>
        <dbReference type="ARBA" id="ARBA00004141"/>
    </source>
</evidence>
<dbReference type="STRING" id="101127.A0A1X2GI66"/>
<name>A0A1X2GI66_9FUNG</name>
<feature type="transmembrane region" description="Helical" evidence="6">
    <location>
        <begin position="367"/>
        <end position="388"/>
    </location>
</feature>
<accession>A0A1X2GI66</accession>
<dbReference type="OrthoDB" id="2126698at2759"/>
<keyword evidence="4 6" id="KW-1133">Transmembrane helix</keyword>
<evidence type="ECO:0000256" key="4">
    <source>
        <dbReference type="ARBA" id="ARBA00022989"/>
    </source>
</evidence>
<keyword evidence="3 6" id="KW-0812">Transmembrane</keyword>
<dbReference type="Proteomes" id="UP000242146">
    <property type="component" value="Unassembled WGS sequence"/>
</dbReference>
<organism evidence="7 8">
    <name type="scientific">Hesseltinella vesiculosa</name>
    <dbReference type="NCBI Taxonomy" id="101127"/>
    <lineage>
        <taxon>Eukaryota</taxon>
        <taxon>Fungi</taxon>
        <taxon>Fungi incertae sedis</taxon>
        <taxon>Mucoromycota</taxon>
        <taxon>Mucoromycotina</taxon>
        <taxon>Mucoromycetes</taxon>
        <taxon>Mucorales</taxon>
        <taxon>Cunninghamellaceae</taxon>
        <taxon>Hesseltinella</taxon>
    </lineage>
</organism>
<feature type="transmembrane region" description="Helical" evidence="6">
    <location>
        <begin position="95"/>
        <end position="118"/>
    </location>
</feature>
<dbReference type="InterPro" id="IPR002528">
    <property type="entry name" value="MATE_fam"/>
</dbReference>
<dbReference type="PANTHER" id="PTHR11206">
    <property type="entry name" value="MULTIDRUG RESISTANCE PROTEIN"/>
    <property type="match status" value="1"/>
</dbReference>
<sequence length="471" mass="51725">MPDDFFAMVDKEVFTSELATLARLGWPVLVTFLLGMGMKLVDVWFLGKLGPQVMAASSLGGLYIMVGGLALGNGLLTAIDTLVSQAFTGARHQRTLGIILQRAILIIGLLGIPVGILWANAKEILIWMGQDAELADMASTYIALGLPVMYPMFLSTAFRRFLQSVDKMQVTMVMIVILFPLNAVSDWVFLSWMDLGVVGAGLQMMVFHGMWISMYLVYMCFFYPGVTDPQQSVWPGWQWGEATSQWSTFLKLGVPGMLSISTDWAFEVCALVTGVLGEISLAAQSVVLSVNSFLLMIPFALATTLSVRLGHHLGANEPKKAKQCVALAVVIGFCLTSLNAMVLFGFRQPIAFHFSTDALVIDAVTDLMHVVSPCHFLMGIGVILSSVLNSFGKQYIVASVNLASYYLIGLPFGIWLTFRHGYGLSGVWCGVVVAGLIKVVVEAWILMFKTDWQVECERALRRIHFQEHLPL</sequence>
<dbReference type="CDD" id="cd13132">
    <property type="entry name" value="MATE_eukaryotic"/>
    <property type="match status" value="1"/>
</dbReference>
<dbReference type="InterPro" id="IPR045069">
    <property type="entry name" value="MATE_euk"/>
</dbReference>
<evidence type="ECO:0000313" key="8">
    <source>
        <dbReference type="Proteomes" id="UP000242146"/>
    </source>
</evidence>
<comment type="subcellular location">
    <subcellularLocation>
        <location evidence="1">Membrane</location>
        <topology evidence="1">Multi-pass membrane protein</topology>
    </subcellularLocation>
</comment>
<feature type="transmembrane region" description="Helical" evidence="6">
    <location>
        <begin position="21"/>
        <end position="41"/>
    </location>
</feature>
<dbReference type="GO" id="GO:1990961">
    <property type="term" value="P:xenobiotic detoxification by transmembrane export across the plasma membrane"/>
    <property type="evidence" value="ECO:0007669"/>
    <property type="project" value="InterPro"/>
</dbReference>
<feature type="transmembrane region" description="Helical" evidence="6">
    <location>
        <begin position="422"/>
        <end position="441"/>
    </location>
</feature>
<dbReference type="GO" id="GO:0015297">
    <property type="term" value="F:antiporter activity"/>
    <property type="evidence" value="ECO:0007669"/>
    <property type="project" value="InterPro"/>
</dbReference>
<feature type="transmembrane region" description="Helical" evidence="6">
    <location>
        <begin position="395"/>
        <end position="416"/>
    </location>
</feature>
<protein>
    <submittedName>
        <fullName evidence="7">MATE efflux family protein</fullName>
    </submittedName>
</protein>
<dbReference type="NCBIfam" id="TIGR00797">
    <property type="entry name" value="matE"/>
    <property type="match status" value="1"/>
</dbReference>
<feature type="transmembrane region" description="Helical" evidence="6">
    <location>
        <begin position="138"/>
        <end position="158"/>
    </location>
</feature>
<gene>
    <name evidence="7" type="ORF">DM01DRAFT_1287608</name>
</gene>
<keyword evidence="5 6" id="KW-0472">Membrane</keyword>
<keyword evidence="8" id="KW-1185">Reference proteome</keyword>
<evidence type="ECO:0000256" key="6">
    <source>
        <dbReference type="SAM" id="Phobius"/>
    </source>
</evidence>
<feature type="transmembrane region" description="Helical" evidence="6">
    <location>
        <begin position="170"/>
        <end position="190"/>
    </location>
</feature>
<dbReference type="EMBL" id="MCGT01000015">
    <property type="protein sequence ID" value="ORX53569.1"/>
    <property type="molecule type" value="Genomic_DNA"/>
</dbReference>
<feature type="transmembrane region" description="Helical" evidence="6">
    <location>
        <begin position="61"/>
        <end position="83"/>
    </location>
</feature>
<evidence type="ECO:0000256" key="3">
    <source>
        <dbReference type="ARBA" id="ARBA00022692"/>
    </source>
</evidence>
<comment type="similarity">
    <text evidence="2">Belongs to the multi antimicrobial extrusion (MATE) (TC 2.A.66.1) family.</text>
</comment>
<dbReference type="GO" id="GO:0042910">
    <property type="term" value="F:xenobiotic transmembrane transporter activity"/>
    <property type="evidence" value="ECO:0007669"/>
    <property type="project" value="InterPro"/>
</dbReference>
<feature type="transmembrane region" description="Helical" evidence="6">
    <location>
        <begin position="325"/>
        <end position="347"/>
    </location>
</feature>
<evidence type="ECO:0000256" key="2">
    <source>
        <dbReference type="ARBA" id="ARBA00010199"/>
    </source>
</evidence>
<evidence type="ECO:0000313" key="7">
    <source>
        <dbReference type="EMBL" id="ORX53569.1"/>
    </source>
</evidence>
<dbReference type="AlphaFoldDB" id="A0A1X2GI66"/>